<dbReference type="InterPro" id="IPR029058">
    <property type="entry name" value="AB_hydrolase_fold"/>
</dbReference>
<keyword evidence="4" id="KW-1185">Reference proteome</keyword>
<sequence length="260" mass="27057">MTDQPRTAHTRAMRAAAVSVALFFGLLASGAQAQSPGPLDGKLFGGGNRALVVILHGDVSKGGPADYHYDIARRIAAQNKGASVFAMLRPGYTDARGGKSPGSHNGRRDHYTSANNALVAKTIQALAQQTGNRRVIAVGHSGGAAQLGAIAGAYPGLLDSVILVSCPCNLEEWRNARGKSAWRNSVSPHRLISGIAPGTRIIAAVGTSDNNTFPQLSQAYIDATRARGLPAGFVPVKGAGHSFKGLQSTVEKLVKSELSK</sequence>
<accession>A0A1X6ZWT7</accession>
<dbReference type="EMBL" id="FWFU01000005">
    <property type="protein sequence ID" value="SLN63659.1"/>
    <property type="molecule type" value="Genomic_DNA"/>
</dbReference>
<dbReference type="RefSeq" id="WP_139837431.1">
    <property type="nucleotide sequence ID" value="NZ_FWFU01000005.1"/>
</dbReference>
<dbReference type="SUPFAM" id="SSF53474">
    <property type="entry name" value="alpha/beta-Hydrolases"/>
    <property type="match status" value="1"/>
</dbReference>
<evidence type="ECO:0000313" key="3">
    <source>
        <dbReference type="EMBL" id="SLN63659.1"/>
    </source>
</evidence>
<name>A0A1X6ZWT7_9RHOB</name>
<gene>
    <name evidence="3" type="ORF">ROH8110_03553</name>
</gene>
<evidence type="ECO:0000313" key="4">
    <source>
        <dbReference type="Proteomes" id="UP000193207"/>
    </source>
</evidence>
<dbReference type="Gene3D" id="3.40.50.1820">
    <property type="entry name" value="alpha/beta hydrolase"/>
    <property type="match status" value="1"/>
</dbReference>
<dbReference type="GO" id="GO:0016787">
    <property type="term" value="F:hydrolase activity"/>
    <property type="evidence" value="ECO:0007669"/>
    <property type="project" value="UniProtKB-KW"/>
</dbReference>
<dbReference type="Pfam" id="PF00561">
    <property type="entry name" value="Abhydrolase_1"/>
    <property type="match status" value="1"/>
</dbReference>
<dbReference type="OrthoDB" id="880990at2"/>
<keyword evidence="3" id="KW-0378">Hydrolase</keyword>
<feature type="signal peptide" evidence="1">
    <location>
        <begin position="1"/>
        <end position="33"/>
    </location>
</feature>
<evidence type="ECO:0000259" key="2">
    <source>
        <dbReference type="Pfam" id="PF00561"/>
    </source>
</evidence>
<feature type="chain" id="PRO_5012214198" evidence="1">
    <location>
        <begin position="34"/>
        <end position="260"/>
    </location>
</feature>
<keyword evidence="1" id="KW-0732">Signal</keyword>
<organism evidence="3 4">
    <name type="scientific">Roseovarius halotolerans</name>
    <dbReference type="NCBI Taxonomy" id="505353"/>
    <lineage>
        <taxon>Bacteria</taxon>
        <taxon>Pseudomonadati</taxon>
        <taxon>Pseudomonadota</taxon>
        <taxon>Alphaproteobacteria</taxon>
        <taxon>Rhodobacterales</taxon>
        <taxon>Roseobacteraceae</taxon>
        <taxon>Roseovarius</taxon>
    </lineage>
</organism>
<dbReference type="AlphaFoldDB" id="A0A1X6ZWT7"/>
<protein>
    <submittedName>
        <fullName evidence="3">Alpha/beta hydrolase family protein</fullName>
    </submittedName>
</protein>
<evidence type="ECO:0000256" key="1">
    <source>
        <dbReference type="SAM" id="SignalP"/>
    </source>
</evidence>
<feature type="domain" description="AB hydrolase-1" evidence="2">
    <location>
        <begin position="52"/>
        <end position="169"/>
    </location>
</feature>
<dbReference type="Proteomes" id="UP000193207">
    <property type="component" value="Unassembled WGS sequence"/>
</dbReference>
<proteinExistence type="predicted"/>
<reference evidence="3 4" key="1">
    <citation type="submission" date="2017-03" db="EMBL/GenBank/DDBJ databases">
        <authorList>
            <person name="Afonso C.L."/>
            <person name="Miller P.J."/>
            <person name="Scott M.A."/>
            <person name="Spackman E."/>
            <person name="Goraichik I."/>
            <person name="Dimitrov K.M."/>
            <person name="Suarez D.L."/>
            <person name="Swayne D.E."/>
        </authorList>
    </citation>
    <scope>NUCLEOTIDE SEQUENCE [LARGE SCALE GENOMIC DNA]</scope>
    <source>
        <strain evidence="3 4">CECT 8110</strain>
    </source>
</reference>
<dbReference type="InterPro" id="IPR000073">
    <property type="entry name" value="AB_hydrolase_1"/>
</dbReference>